<keyword evidence="9" id="KW-1185">Reference proteome</keyword>
<evidence type="ECO:0000313" key="9">
    <source>
        <dbReference type="Proteomes" id="UP000050280"/>
    </source>
</evidence>
<proteinExistence type="inferred from homology"/>
<accession>A0A0P7AHK4</accession>
<keyword evidence="7" id="KW-0653">Protein transport</keyword>
<evidence type="ECO:0000256" key="7">
    <source>
        <dbReference type="RuleBase" id="RU003879"/>
    </source>
</evidence>
<dbReference type="InterPro" id="IPR003400">
    <property type="entry name" value="ExbD"/>
</dbReference>
<evidence type="ECO:0000256" key="4">
    <source>
        <dbReference type="ARBA" id="ARBA00022692"/>
    </source>
</evidence>
<dbReference type="RefSeq" id="WP_054559615.1">
    <property type="nucleotide sequence ID" value="NZ_LDJX01000005.1"/>
</dbReference>
<dbReference type="AlphaFoldDB" id="A0A0P7AHK4"/>
<comment type="caution">
    <text evidence="8">The sequence shown here is derived from an EMBL/GenBank/DDBJ whole genome shotgun (WGS) entry which is preliminary data.</text>
</comment>
<evidence type="ECO:0000256" key="2">
    <source>
        <dbReference type="ARBA" id="ARBA00005811"/>
    </source>
</evidence>
<comment type="subcellular location">
    <subcellularLocation>
        <location evidence="1">Cell membrane</location>
        <topology evidence="1">Single-pass membrane protein</topology>
    </subcellularLocation>
    <subcellularLocation>
        <location evidence="7">Cell membrane</location>
        <topology evidence="7">Single-pass type II membrane protein</topology>
    </subcellularLocation>
</comment>
<sequence>MATRKQMPEVNAGSMADIAFLLLIFFLVTTTIESDVGLSVKLPKDNNTATVLERNVLRVSLNASNEVLVEDSLVPIKDLREIAIAFLDNGGLVGGKGKCEYCQGARDGASSDHPQKAVISISTTRATKYGLFIAVQNELAAAYNVLRNREGLSRYNASYVDLIHLYESTATHMEEKALLKSKIEHLRTLFPKLISETNVN</sequence>
<protein>
    <submittedName>
        <fullName evidence="8">Biopolymer transport protein ExbD/TolR</fullName>
    </submittedName>
</protein>
<dbReference type="OrthoDB" id="9801500at2"/>
<keyword evidence="5" id="KW-1133">Transmembrane helix</keyword>
<dbReference type="GO" id="GO:0005886">
    <property type="term" value="C:plasma membrane"/>
    <property type="evidence" value="ECO:0007669"/>
    <property type="project" value="UniProtKB-SubCell"/>
</dbReference>
<gene>
    <name evidence="8" type="ORF">I595_2568</name>
</gene>
<dbReference type="STRING" id="1300341.I595_2568"/>
<dbReference type="GO" id="GO:0022857">
    <property type="term" value="F:transmembrane transporter activity"/>
    <property type="evidence" value="ECO:0007669"/>
    <property type="project" value="InterPro"/>
</dbReference>
<dbReference type="EMBL" id="LDJX01000005">
    <property type="protein sequence ID" value="KPM31302.1"/>
    <property type="molecule type" value="Genomic_DNA"/>
</dbReference>
<evidence type="ECO:0000256" key="5">
    <source>
        <dbReference type="ARBA" id="ARBA00022989"/>
    </source>
</evidence>
<keyword evidence="6" id="KW-0472">Membrane</keyword>
<dbReference type="Proteomes" id="UP000050280">
    <property type="component" value="Unassembled WGS sequence"/>
</dbReference>
<dbReference type="PANTHER" id="PTHR30558:SF3">
    <property type="entry name" value="BIOPOLYMER TRANSPORT PROTEIN EXBD-RELATED"/>
    <property type="match status" value="1"/>
</dbReference>
<dbReference type="PATRIC" id="fig|1300341.3.peg.2730"/>
<evidence type="ECO:0000313" key="8">
    <source>
        <dbReference type="EMBL" id="KPM31302.1"/>
    </source>
</evidence>
<evidence type="ECO:0000256" key="6">
    <source>
        <dbReference type="ARBA" id="ARBA00023136"/>
    </source>
</evidence>
<evidence type="ECO:0000256" key="1">
    <source>
        <dbReference type="ARBA" id="ARBA00004162"/>
    </source>
</evidence>
<keyword evidence="7" id="KW-0813">Transport</keyword>
<dbReference type="PANTHER" id="PTHR30558">
    <property type="entry name" value="EXBD MEMBRANE COMPONENT OF PMF-DRIVEN MACROMOLECULE IMPORT SYSTEM"/>
    <property type="match status" value="1"/>
</dbReference>
<evidence type="ECO:0000256" key="3">
    <source>
        <dbReference type="ARBA" id="ARBA00022475"/>
    </source>
</evidence>
<reference evidence="8 9" key="1">
    <citation type="submission" date="2015-09" db="EMBL/GenBank/DDBJ databases">
        <title>Genome sequence of the marine flavobacterium Croceitalea dokdonensis DOKDO 023 that contains proton- and sodium-pumping rhodopsins.</title>
        <authorList>
            <person name="Kwon S.-K."/>
            <person name="Lee H.K."/>
            <person name="Kwak M.-J."/>
            <person name="Kim J.F."/>
        </authorList>
    </citation>
    <scope>NUCLEOTIDE SEQUENCE [LARGE SCALE GENOMIC DNA]</scope>
    <source>
        <strain evidence="8 9">DOKDO 023</strain>
    </source>
</reference>
<comment type="similarity">
    <text evidence="2 7">Belongs to the ExbD/TolR family.</text>
</comment>
<dbReference type="GO" id="GO:0015031">
    <property type="term" value="P:protein transport"/>
    <property type="evidence" value="ECO:0007669"/>
    <property type="project" value="UniProtKB-KW"/>
</dbReference>
<keyword evidence="3" id="KW-1003">Cell membrane</keyword>
<name>A0A0P7AHK4_9FLAO</name>
<organism evidence="8 9">
    <name type="scientific">Croceitalea dokdonensis DOKDO 023</name>
    <dbReference type="NCBI Taxonomy" id="1300341"/>
    <lineage>
        <taxon>Bacteria</taxon>
        <taxon>Pseudomonadati</taxon>
        <taxon>Bacteroidota</taxon>
        <taxon>Flavobacteriia</taxon>
        <taxon>Flavobacteriales</taxon>
        <taxon>Flavobacteriaceae</taxon>
        <taxon>Croceitalea</taxon>
    </lineage>
</organism>
<keyword evidence="4 7" id="KW-0812">Transmembrane</keyword>
<dbReference type="Pfam" id="PF02472">
    <property type="entry name" value="ExbD"/>
    <property type="match status" value="1"/>
</dbReference>